<feature type="chain" id="PRO_5042015694" evidence="1">
    <location>
        <begin position="22"/>
        <end position="152"/>
    </location>
</feature>
<evidence type="ECO:0000313" key="2">
    <source>
        <dbReference type="EMBL" id="KAK1745848.1"/>
    </source>
</evidence>
<organism evidence="2 3">
    <name type="scientific">Skeletonema marinoi</name>
    <dbReference type="NCBI Taxonomy" id="267567"/>
    <lineage>
        <taxon>Eukaryota</taxon>
        <taxon>Sar</taxon>
        <taxon>Stramenopiles</taxon>
        <taxon>Ochrophyta</taxon>
        <taxon>Bacillariophyta</taxon>
        <taxon>Coscinodiscophyceae</taxon>
        <taxon>Thalassiosirophycidae</taxon>
        <taxon>Thalassiosirales</taxon>
        <taxon>Skeletonemataceae</taxon>
        <taxon>Skeletonema</taxon>
        <taxon>Skeletonema marinoi-dohrnii complex</taxon>
    </lineage>
</organism>
<keyword evidence="1" id="KW-0732">Signal</keyword>
<dbReference type="Proteomes" id="UP001224775">
    <property type="component" value="Unassembled WGS sequence"/>
</dbReference>
<dbReference type="AlphaFoldDB" id="A0AAD8YH19"/>
<evidence type="ECO:0000256" key="1">
    <source>
        <dbReference type="SAM" id="SignalP"/>
    </source>
</evidence>
<keyword evidence="3" id="KW-1185">Reference proteome</keyword>
<feature type="signal peptide" evidence="1">
    <location>
        <begin position="1"/>
        <end position="21"/>
    </location>
</feature>
<gene>
    <name evidence="2" type="ORF">QTG54_003772</name>
</gene>
<reference evidence="2" key="1">
    <citation type="submission" date="2023-06" db="EMBL/GenBank/DDBJ databases">
        <title>Survivors Of The Sea: Transcriptome response of Skeletonema marinoi to long-term dormancy.</title>
        <authorList>
            <person name="Pinder M.I.M."/>
            <person name="Kourtchenko O."/>
            <person name="Robertson E.K."/>
            <person name="Larsson T."/>
            <person name="Maumus F."/>
            <person name="Osuna-Cruz C.M."/>
            <person name="Vancaester E."/>
            <person name="Stenow R."/>
            <person name="Vandepoele K."/>
            <person name="Ploug H."/>
            <person name="Bruchert V."/>
            <person name="Godhe A."/>
            <person name="Topel M."/>
        </authorList>
    </citation>
    <scope>NUCLEOTIDE SEQUENCE</scope>
    <source>
        <strain evidence="2">R05AC</strain>
    </source>
</reference>
<protein>
    <submittedName>
        <fullName evidence="2">Uncharacterized protein</fullName>
    </submittedName>
</protein>
<proteinExistence type="predicted"/>
<comment type="caution">
    <text evidence="2">The sequence shown here is derived from an EMBL/GenBank/DDBJ whole genome shotgun (WGS) entry which is preliminary data.</text>
</comment>
<name>A0AAD8YH19_9STRA</name>
<accession>A0AAD8YH19</accession>
<evidence type="ECO:0000313" key="3">
    <source>
        <dbReference type="Proteomes" id="UP001224775"/>
    </source>
</evidence>
<sequence>MISYTGRLLSLLLVPLITVAAVDRPNFKATARVKQHFHRTGELIDGEQHLLKVIVKWDAISAAEGYELCHNCNHISEETGEENGDVVDGKIYPIEVGGANMCGGQACHVMPGAPKGHNKFHLRVMKDGEWSAWSNYQNFNVQEPGNFDHEEL</sequence>
<dbReference type="EMBL" id="JATAAI010000005">
    <property type="protein sequence ID" value="KAK1745848.1"/>
    <property type="molecule type" value="Genomic_DNA"/>
</dbReference>